<evidence type="ECO:0000256" key="1">
    <source>
        <dbReference type="ARBA" id="ARBA00022722"/>
    </source>
</evidence>
<keyword evidence="1" id="KW-0540">Nuclease</keyword>
<dbReference type="Proteomes" id="UP000240760">
    <property type="component" value="Unassembled WGS sequence"/>
</dbReference>
<evidence type="ECO:0000256" key="3">
    <source>
        <dbReference type="SAM" id="SignalP"/>
    </source>
</evidence>
<dbReference type="EMBL" id="KZ679132">
    <property type="protein sequence ID" value="PTB76437.1"/>
    <property type="molecule type" value="Genomic_DNA"/>
</dbReference>
<reference evidence="4 5" key="1">
    <citation type="submission" date="2016-07" db="EMBL/GenBank/DDBJ databases">
        <title>Multiple horizontal gene transfer events from other fungi enriched the ability of initially mycotrophic Trichoderma (Ascomycota) to feed on dead plant biomass.</title>
        <authorList>
            <consortium name="DOE Joint Genome Institute"/>
            <person name="Aerts A."/>
            <person name="Atanasova L."/>
            <person name="Chenthamara K."/>
            <person name="Zhang J."/>
            <person name="Grujic M."/>
            <person name="Henrissat B."/>
            <person name="Kuo A."/>
            <person name="Salamov A."/>
            <person name="Lipzen A."/>
            <person name="Labutti K."/>
            <person name="Barry K."/>
            <person name="Miao Y."/>
            <person name="Rahimi M.J."/>
            <person name="Shen Q."/>
            <person name="Grigoriev I.V."/>
            <person name="Kubicek C.P."/>
            <person name="Druzhinina I.S."/>
        </authorList>
    </citation>
    <scope>NUCLEOTIDE SEQUENCE [LARGE SCALE GENOMIC DNA]</scope>
    <source>
        <strain evidence="4 5">ATCC 18648</strain>
    </source>
</reference>
<keyword evidence="2" id="KW-0378">Hydrolase</keyword>
<keyword evidence="3" id="KW-0732">Signal</keyword>
<sequence>MKPLSYIAVLLAASGVNAKTINLPKKDVVCGNLRAYKPSDVEGAGNGTLEHKNKPIGARKYPHIYHFNRTDCGSPLWGFPLMQTIPYSGGDPRLVRALFTLVQEGDELVARYCATYAHRTRPDDNDFYLCTDS</sequence>
<evidence type="ECO:0000256" key="2">
    <source>
        <dbReference type="ARBA" id="ARBA00022801"/>
    </source>
</evidence>
<evidence type="ECO:0000313" key="5">
    <source>
        <dbReference type="Proteomes" id="UP000240760"/>
    </source>
</evidence>
<gene>
    <name evidence="4" type="ORF">M440DRAFT_1401891</name>
</gene>
<dbReference type="SUPFAM" id="SSF53933">
    <property type="entry name" value="Microbial ribonucleases"/>
    <property type="match status" value="1"/>
</dbReference>
<dbReference type="Gene3D" id="3.10.450.30">
    <property type="entry name" value="Microbial ribonucleases"/>
    <property type="match status" value="1"/>
</dbReference>
<proteinExistence type="predicted"/>
<dbReference type="GO" id="GO:0003723">
    <property type="term" value="F:RNA binding"/>
    <property type="evidence" value="ECO:0007669"/>
    <property type="project" value="InterPro"/>
</dbReference>
<keyword evidence="5" id="KW-1185">Reference proteome</keyword>
<dbReference type="OrthoDB" id="4873793at2759"/>
<dbReference type="AlphaFoldDB" id="A0A2T4C4D8"/>
<dbReference type="GO" id="GO:0004540">
    <property type="term" value="F:RNA nuclease activity"/>
    <property type="evidence" value="ECO:0007669"/>
    <property type="project" value="InterPro"/>
</dbReference>
<accession>A0A2T4C4D8</accession>
<name>A0A2T4C4D8_TRILO</name>
<organism evidence="4 5">
    <name type="scientific">Trichoderma longibrachiatum ATCC 18648</name>
    <dbReference type="NCBI Taxonomy" id="983965"/>
    <lineage>
        <taxon>Eukaryota</taxon>
        <taxon>Fungi</taxon>
        <taxon>Dikarya</taxon>
        <taxon>Ascomycota</taxon>
        <taxon>Pezizomycotina</taxon>
        <taxon>Sordariomycetes</taxon>
        <taxon>Hypocreomycetidae</taxon>
        <taxon>Hypocreales</taxon>
        <taxon>Hypocreaceae</taxon>
        <taxon>Trichoderma</taxon>
    </lineage>
</organism>
<evidence type="ECO:0000313" key="4">
    <source>
        <dbReference type="EMBL" id="PTB76437.1"/>
    </source>
</evidence>
<feature type="chain" id="PRO_5015619157" evidence="3">
    <location>
        <begin position="19"/>
        <end position="133"/>
    </location>
</feature>
<dbReference type="STRING" id="983965.A0A2T4C4D8"/>
<feature type="signal peptide" evidence="3">
    <location>
        <begin position="1"/>
        <end position="18"/>
    </location>
</feature>
<protein>
    <submittedName>
        <fullName evidence="4">Uncharacterized protein</fullName>
    </submittedName>
</protein>
<dbReference type="GO" id="GO:0016787">
    <property type="term" value="F:hydrolase activity"/>
    <property type="evidence" value="ECO:0007669"/>
    <property type="project" value="UniProtKB-KW"/>
</dbReference>
<dbReference type="InterPro" id="IPR016191">
    <property type="entry name" value="Ribonuclease/ribotoxin"/>
</dbReference>